<evidence type="ECO:0000313" key="2">
    <source>
        <dbReference type="Proteomes" id="UP001153334"/>
    </source>
</evidence>
<gene>
    <name evidence="1" type="ORF">ONZ43_g5542</name>
</gene>
<evidence type="ECO:0000313" key="1">
    <source>
        <dbReference type="EMBL" id="KAJ8111777.1"/>
    </source>
</evidence>
<accession>A0ACC2I9H5</accession>
<protein>
    <submittedName>
        <fullName evidence="1">Uncharacterized protein</fullName>
    </submittedName>
</protein>
<sequence>MAVEIHAVSVELSPIASIHLPKGSAIEELYSQHVIHVSHARCIEQLFALAQRLIDLYPDLLRLFSGESDSCCMQTGDCKDPDCFHNCDLLGDFADLFMDAASTRSRRIDTFLFNLVMACHGKVLDVLDYIVDITKFCAKVTTASPDLVQPQLHIPELRVGNVLASATSASSMQATLFVHITSVLMESAQSLRKAIQDATKGANPPEKDVMAVLLQCELLEERSQRQAHQFSRIRDGLTRCSSTKPAPTSAT</sequence>
<keyword evidence="2" id="KW-1185">Reference proteome</keyword>
<organism evidence="1 2">
    <name type="scientific">Nemania bipapillata</name>
    <dbReference type="NCBI Taxonomy" id="110536"/>
    <lineage>
        <taxon>Eukaryota</taxon>
        <taxon>Fungi</taxon>
        <taxon>Dikarya</taxon>
        <taxon>Ascomycota</taxon>
        <taxon>Pezizomycotina</taxon>
        <taxon>Sordariomycetes</taxon>
        <taxon>Xylariomycetidae</taxon>
        <taxon>Xylariales</taxon>
        <taxon>Xylariaceae</taxon>
        <taxon>Nemania</taxon>
    </lineage>
</organism>
<dbReference type="EMBL" id="JAPESX010001741">
    <property type="protein sequence ID" value="KAJ8111777.1"/>
    <property type="molecule type" value="Genomic_DNA"/>
</dbReference>
<reference evidence="1" key="1">
    <citation type="submission" date="2022-11" db="EMBL/GenBank/DDBJ databases">
        <title>Genome Sequence of Nemania bipapillata.</title>
        <authorList>
            <person name="Buettner E."/>
        </authorList>
    </citation>
    <scope>NUCLEOTIDE SEQUENCE</scope>
    <source>
        <strain evidence="1">CP14</strain>
    </source>
</reference>
<comment type="caution">
    <text evidence="1">The sequence shown here is derived from an EMBL/GenBank/DDBJ whole genome shotgun (WGS) entry which is preliminary data.</text>
</comment>
<dbReference type="Proteomes" id="UP001153334">
    <property type="component" value="Unassembled WGS sequence"/>
</dbReference>
<name>A0ACC2I9H5_9PEZI</name>
<proteinExistence type="predicted"/>